<evidence type="ECO:0000259" key="1">
    <source>
        <dbReference type="Pfam" id="PF24723"/>
    </source>
</evidence>
<dbReference type="Proteomes" id="UP000193206">
    <property type="component" value="Unassembled WGS sequence"/>
</dbReference>
<sequence length="96" mass="11638">MMLNNDLMECDKPSSSDGMDKVLISESNIEGYSDFYKNNEESKIWWIDKIDVRGELLFSFDQQKIYNLFLDYPHNMTEEEVRIFDSENPFWREFFQ</sequence>
<evidence type="ECO:0000313" key="3">
    <source>
        <dbReference type="Proteomes" id="UP000193206"/>
    </source>
</evidence>
<dbReference type="EMBL" id="NCVN01000085">
    <property type="protein sequence ID" value="ORP05685.1"/>
    <property type="molecule type" value="Genomic_DNA"/>
</dbReference>
<name>A0A1X1L1U0_STRMT</name>
<dbReference type="AlphaFoldDB" id="A0A1X1L1U0"/>
<comment type="caution">
    <text evidence="2">The sequence shown here is derived from an EMBL/GenBank/DDBJ whole genome shotgun (WGS) entry which is preliminary data.</text>
</comment>
<protein>
    <recommendedName>
        <fullName evidence="1">DUF7675 domain-containing protein</fullName>
    </recommendedName>
</protein>
<organism evidence="2 3">
    <name type="scientific">Streptococcus mitis</name>
    <dbReference type="NCBI Taxonomy" id="28037"/>
    <lineage>
        <taxon>Bacteria</taxon>
        <taxon>Bacillati</taxon>
        <taxon>Bacillota</taxon>
        <taxon>Bacilli</taxon>
        <taxon>Lactobacillales</taxon>
        <taxon>Streptococcaceae</taxon>
        <taxon>Streptococcus</taxon>
        <taxon>Streptococcus mitis group</taxon>
    </lineage>
</organism>
<dbReference type="Pfam" id="PF24723">
    <property type="entry name" value="DUF7675"/>
    <property type="match status" value="1"/>
</dbReference>
<proteinExistence type="predicted"/>
<evidence type="ECO:0000313" key="2">
    <source>
        <dbReference type="EMBL" id="ORP05685.1"/>
    </source>
</evidence>
<dbReference type="InterPro" id="IPR056092">
    <property type="entry name" value="DUF7675"/>
</dbReference>
<reference evidence="2 3" key="1">
    <citation type="journal article" date="2016" name="Eur. J. Clin. Microbiol. Infect. Dis.">
        <title>Whole genome sequencing as a tool for phylogenetic analysis of clinical strains of Mitis group streptococci.</title>
        <authorList>
            <person name="Rasmussen L.H."/>
            <person name="Dargis R."/>
            <person name="Hojholt K."/>
            <person name="Christensen J.J."/>
            <person name="Skovgaard O."/>
            <person name="Justesen U.S."/>
            <person name="Rosenvinge F.S."/>
            <person name="Moser C."/>
            <person name="Lukjancenko O."/>
            <person name="Rasmussen S."/>
            <person name="Nielsen X.C."/>
        </authorList>
    </citation>
    <scope>NUCLEOTIDE SEQUENCE [LARGE SCALE GENOMIC DNA]</scope>
    <source>
        <strain evidence="2 3">B_009152_10</strain>
    </source>
</reference>
<gene>
    <name evidence="2" type="ORF">B7692_09910</name>
</gene>
<dbReference type="RefSeq" id="WP_084930593.1">
    <property type="nucleotide sequence ID" value="NZ_NCVN01000085.1"/>
</dbReference>
<accession>A0A1X1L1U0</accession>
<feature type="domain" description="DUF7675" evidence="1">
    <location>
        <begin position="35"/>
        <end position="96"/>
    </location>
</feature>